<evidence type="ECO:0000256" key="2">
    <source>
        <dbReference type="ARBA" id="ARBA00023172"/>
    </source>
</evidence>
<evidence type="ECO:0000313" key="4">
    <source>
        <dbReference type="EMBL" id="QUS38018.1"/>
    </source>
</evidence>
<evidence type="ECO:0000313" key="5">
    <source>
        <dbReference type="Proteomes" id="UP000682843"/>
    </source>
</evidence>
<dbReference type="InterPro" id="IPR010998">
    <property type="entry name" value="Integrase_recombinase_N"/>
</dbReference>
<accession>A0ABX8A369</accession>
<dbReference type="Pfam" id="PF20172">
    <property type="entry name" value="DUF6538"/>
    <property type="match status" value="1"/>
</dbReference>
<dbReference type="SUPFAM" id="SSF56349">
    <property type="entry name" value="DNA breaking-rejoining enzymes"/>
    <property type="match status" value="1"/>
</dbReference>
<gene>
    <name evidence="4" type="ORF">RPMA_03455</name>
</gene>
<keyword evidence="5" id="KW-1185">Reference proteome</keyword>
<dbReference type="CDD" id="cd01184">
    <property type="entry name" value="INT_C_like_1"/>
    <property type="match status" value="1"/>
</dbReference>
<organism evidence="4 5">
    <name type="scientific">Tardiphaga alba</name>
    <dbReference type="NCBI Taxonomy" id="340268"/>
    <lineage>
        <taxon>Bacteria</taxon>
        <taxon>Pseudomonadati</taxon>
        <taxon>Pseudomonadota</taxon>
        <taxon>Alphaproteobacteria</taxon>
        <taxon>Hyphomicrobiales</taxon>
        <taxon>Nitrobacteraceae</taxon>
        <taxon>Tardiphaga</taxon>
    </lineage>
</organism>
<evidence type="ECO:0000259" key="3">
    <source>
        <dbReference type="PROSITE" id="PS51898"/>
    </source>
</evidence>
<keyword evidence="2" id="KW-0233">DNA recombination</keyword>
<dbReference type="InterPro" id="IPR002104">
    <property type="entry name" value="Integrase_catalytic"/>
</dbReference>
<dbReference type="InterPro" id="IPR011010">
    <property type="entry name" value="DNA_brk_join_enz"/>
</dbReference>
<feature type="domain" description="Tyr recombinase" evidence="3">
    <location>
        <begin position="317"/>
        <end position="503"/>
    </location>
</feature>
<dbReference type="Gene3D" id="1.10.443.10">
    <property type="entry name" value="Intergrase catalytic core"/>
    <property type="match status" value="1"/>
</dbReference>
<dbReference type="InterPro" id="IPR013762">
    <property type="entry name" value="Integrase-like_cat_sf"/>
</dbReference>
<sequence>MPLAMSRPFKHPKTGIYWLRKRVPDELIKLVGKREELRTLGTKDPALAKVKHAAALAEIEAKWANLRSGEKSLTEREAHHLAAPFYDRWLQRYLENPSQQTDWRVDLGLRLFQPSLISANYEFLYNNADIVLDRDELRVREMERWCLEWADSCASNLGHRLAGNDNRILARAIGAAVQRASIALQQLAQGVSAAVPIAASSSPIFASLHSQEPFAFSDLVDGWAKERRPVEKTLYEWSRVVKQLVAFLKHDNARALTGDDMVRWKEAMLTEGLRPKTIQDAKLAPVRAILQWGVANKKLNSNVADGISLDTRSKQNEKKRSFTDEEAKIVLTAAMASSDPVKRWVPWIGAYSGARVSEICQLRREDVVEIDGIWCIKIMPEAGSVKTAGSERIIPVHPALDKSGFLKFALQKKAGPIFPELSPDKFGKRGGNGTKVIGRFVRQLGITDPRISPSHSWRHRMKTLGRRHGLAKDILEAMTGHGSKSVADAYGEFPVEALYRELCKVPQLNVGVAK</sequence>
<reference evidence="4 5" key="1">
    <citation type="submission" date="2019-02" db="EMBL/GenBank/DDBJ databases">
        <title>Emended description of the genus Rhodopseudomonas and description of Rhodopseudomonas albus sp. nov., a non-phototrophic, heavy-metal-tolerant bacterium isolated from garden soil.</title>
        <authorList>
            <person name="Bao Z."/>
            <person name="Cao W.W."/>
            <person name="Sato Y."/>
            <person name="Nishizawa T."/>
            <person name="Zhao J."/>
            <person name="Guo Y."/>
            <person name="Ohta H."/>
        </authorList>
    </citation>
    <scope>NUCLEOTIDE SEQUENCE [LARGE SCALE GENOMIC DNA]</scope>
    <source>
        <strain evidence="4 5">SK50-23</strain>
    </source>
</reference>
<keyword evidence="1" id="KW-0238">DNA-binding</keyword>
<dbReference type="InterPro" id="IPR046668">
    <property type="entry name" value="DUF6538"/>
</dbReference>
<dbReference type="Proteomes" id="UP000682843">
    <property type="component" value="Chromosome"/>
</dbReference>
<protein>
    <submittedName>
        <fullName evidence="4">Site-specific integrase</fullName>
    </submittedName>
</protein>
<dbReference type="EMBL" id="CP036498">
    <property type="protein sequence ID" value="QUS38018.1"/>
    <property type="molecule type" value="Genomic_DNA"/>
</dbReference>
<name>A0ABX8A369_9BRAD</name>
<dbReference type="PROSITE" id="PS51898">
    <property type="entry name" value="TYR_RECOMBINASE"/>
    <property type="match status" value="1"/>
</dbReference>
<dbReference type="RefSeq" id="WP_211911549.1">
    <property type="nucleotide sequence ID" value="NZ_CP036498.1"/>
</dbReference>
<proteinExistence type="predicted"/>
<evidence type="ECO:0000256" key="1">
    <source>
        <dbReference type="ARBA" id="ARBA00023125"/>
    </source>
</evidence>
<dbReference type="Gene3D" id="1.10.150.130">
    <property type="match status" value="1"/>
</dbReference>